<evidence type="ECO:0000313" key="1">
    <source>
        <dbReference type="EMBL" id="MFC6885566.1"/>
    </source>
</evidence>
<organism evidence="1 2">
    <name type="scientific">Actinomadura yumaensis</name>
    <dbReference type="NCBI Taxonomy" id="111807"/>
    <lineage>
        <taxon>Bacteria</taxon>
        <taxon>Bacillati</taxon>
        <taxon>Actinomycetota</taxon>
        <taxon>Actinomycetes</taxon>
        <taxon>Streptosporangiales</taxon>
        <taxon>Thermomonosporaceae</taxon>
        <taxon>Actinomadura</taxon>
    </lineage>
</organism>
<accession>A0ABW2CX59</accession>
<proteinExistence type="predicted"/>
<dbReference type="EMBL" id="JBHSXS010000039">
    <property type="protein sequence ID" value="MFC6885566.1"/>
    <property type="molecule type" value="Genomic_DNA"/>
</dbReference>
<evidence type="ECO:0000313" key="2">
    <source>
        <dbReference type="Proteomes" id="UP001596380"/>
    </source>
</evidence>
<dbReference type="RefSeq" id="WP_160822157.1">
    <property type="nucleotide sequence ID" value="NZ_JBHSXE010000001.1"/>
</dbReference>
<comment type="caution">
    <text evidence="1">The sequence shown here is derived from an EMBL/GenBank/DDBJ whole genome shotgun (WGS) entry which is preliminary data.</text>
</comment>
<name>A0ABW2CX59_9ACTN</name>
<dbReference type="Proteomes" id="UP001596380">
    <property type="component" value="Unassembled WGS sequence"/>
</dbReference>
<gene>
    <name evidence="1" type="ORF">ACFQKB_37810</name>
</gene>
<reference evidence="2" key="1">
    <citation type="journal article" date="2019" name="Int. J. Syst. Evol. Microbiol.">
        <title>The Global Catalogue of Microorganisms (GCM) 10K type strain sequencing project: providing services to taxonomists for standard genome sequencing and annotation.</title>
        <authorList>
            <consortium name="The Broad Institute Genomics Platform"/>
            <consortium name="The Broad Institute Genome Sequencing Center for Infectious Disease"/>
            <person name="Wu L."/>
            <person name="Ma J."/>
        </authorList>
    </citation>
    <scope>NUCLEOTIDE SEQUENCE [LARGE SCALE GENOMIC DNA]</scope>
    <source>
        <strain evidence="2">JCM 3369</strain>
    </source>
</reference>
<sequence>METVVQWVRTSWTKRSRGHPGADRRNAAPTSFRLPSMRAPFVHEVFLNERDDFRPRFEARPGLPDRSTGCGVSLREEDGLLLVELVASPYGMPRRWRRPPVVRVADGEWLRWSINYRFAGTNGGEWSYRLDTFNVAHGTTSADVFLGAPTRHVDELAALR</sequence>
<keyword evidence="2" id="KW-1185">Reference proteome</keyword>
<evidence type="ECO:0008006" key="3">
    <source>
        <dbReference type="Google" id="ProtNLM"/>
    </source>
</evidence>
<protein>
    <recommendedName>
        <fullName evidence="3">SRPBCC family protein</fullName>
    </recommendedName>
</protein>